<dbReference type="InterPro" id="IPR035985">
    <property type="entry name" value="Ubiquitin-activating_enz"/>
</dbReference>
<keyword evidence="4 11" id="KW-0819">tRNA processing</keyword>
<dbReference type="Gene3D" id="3.40.250.10">
    <property type="entry name" value="Rhodanese-like domain"/>
    <property type="match status" value="1"/>
</dbReference>
<keyword evidence="2 11" id="KW-0963">Cytoplasm</keyword>
<evidence type="ECO:0000256" key="3">
    <source>
        <dbReference type="ARBA" id="ARBA00022679"/>
    </source>
</evidence>
<dbReference type="SMART" id="SM00450">
    <property type="entry name" value="RHOD"/>
    <property type="match status" value="1"/>
</dbReference>
<evidence type="ECO:0000256" key="6">
    <source>
        <dbReference type="ARBA" id="ARBA00022741"/>
    </source>
</evidence>
<evidence type="ECO:0000256" key="10">
    <source>
        <dbReference type="ARBA" id="ARBA00023268"/>
    </source>
</evidence>
<evidence type="ECO:0000313" key="13">
    <source>
        <dbReference type="Proteomes" id="UP000038045"/>
    </source>
</evidence>
<feature type="domain" description="Rhodanese" evidence="12">
    <location>
        <begin position="297"/>
        <end position="396"/>
    </location>
</feature>
<comment type="caution">
    <text evidence="11">Lacks conserved residue(s) required for the propagation of feature annotation.</text>
</comment>
<feature type="binding site" evidence="11">
    <location>
        <position position="253"/>
    </location>
    <ligand>
        <name>Zn(2+)</name>
        <dbReference type="ChEBI" id="CHEBI:29105"/>
    </ligand>
</feature>
<dbReference type="GO" id="GO:0004792">
    <property type="term" value="F:thiosulfate-cyanide sulfurtransferase activity"/>
    <property type="evidence" value="ECO:0007669"/>
    <property type="project" value="TreeGrafter"/>
</dbReference>
<evidence type="ECO:0000256" key="9">
    <source>
        <dbReference type="ARBA" id="ARBA00023150"/>
    </source>
</evidence>
<comment type="pathway">
    <text evidence="11">tRNA modification; 5-methoxycarbonylmethyl-2-thiouridine-tRNA biosynthesis.</text>
</comment>
<dbReference type="InterPro" id="IPR000594">
    <property type="entry name" value="ThiF_NAD_FAD-bd"/>
</dbReference>
<dbReference type="AlphaFoldDB" id="A0A0N4ZP91"/>
<dbReference type="GO" id="GO:0032447">
    <property type="term" value="P:protein urmylation"/>
    <property type="evidence" value="ECO:0007669"/>
    <property type="project" value="TreeGrafter"/>
</dbReference>
<protein>
    <recommendedName>
        <fullName evidence="11">Adenylyltransferase and sulfurtransferase MOCS3 homolog</fullName>
    </recommendedName>
    <alternativeName>
        <fullName evidence="11">UBA4 homolog</fullName>
    </alternativeName>
    <alternativeName>
        <fullName evidence="11">Ubiquitin-like protein activator 4 homolog</fullName>
    </alternativeName>
    <domain>
        <recommendedName>
            <fullName evidence="11">Adenylyltransferase</fullName>
            <ecNumber evidence="11">2.7.7.-</ecNumber>
        </recommendedName>
    </domain>
    <domain>
        <recommendedName>
            <fullName evidence="11">Sulfurtransferase</fullName>
            <ecNumber evidence="11">2.8.1.-</ecNumber>
        </recommendedName>
    </domain>
</protein>
<dbReference type="GO" id="GO:0002143">
    <property type="term" value="P:tRNA wobble position uridine thiolation"/>
    <property type="evidence" value="ECO:0007669"/>
    <property type="project" value="InterPro"/>
</dbReference>
<dbReference type="GO" id="GO:0046872">
    <property type="term" value="F:metal ion binding"/>
    <property type="evidence" value="ECO:0007669"/>
    <property type="project" value="UniProtKB-KW"/>
</dbReference>
<keyword evidence="9 11" id="KW-0501">Molybdenum cofactor biosynthesis</keyword>
<feature type="binding site" evidence="11">
    <location>
        <position position="44"/>
    </location>
    <ligand>
        <name>ATP</name>
        <dbReference type="ChEBI" id="CHEBI:30616"/>
    </ligand>
</feature>
<dbReference type="Pfam" id="PF00899">
    <property type="entry name" value="ThiF"/>
    <property type="match status" value="1"/>
</dbReference>
<dbReference type="GO" id="GO:0070566">
    <property type="term" value="F:adenylyltransferase activity"/>
    <property type="evidence" value="ECO:0007669"/>
    <property type="project" value="InterPro"/>
</dbReference>
<keyword evidence="3 11" id="KW-0808">Transferase</keyword>
<dbReference type="EC" id="2.7.7.-" evidence="11"/>
<evidence type="ECO:0000256" key="5">
    <source>
        <dbReference type="ARBA" id="ARBA00022723"/>
    </source>
</evidence>
<dbReference type="EC" id="2.8.1.-" evidence="11"/>
<proteinExistence type="inferred from homology"/>
<evidence type="ECO:0000313" key="14">
    <source>
        <dbReference type="WBParaSite" id="PTRK_0001035200.1"/>
    </source>
</evidence>
<evidence type="ECO:0000256" key="8">
    <source>
        <dbReference type="ARBA" id="ARBA00022840"/>
    </source>
</evidence>
<organism evidence="13 14">
    <name type="scientific">Parastrongyloides trichosuri</name>
    <name type="common">Possum-specific nematode worm</name>
    <dbReference type="NCBI Taxonomy" id="131310"/>
    <lineage>
        <taxon>Eukaryota</taxon>
        <taxon>Metazoa</taxon>
        <taxon>Ecdysozoa</taxon>
        <taxon>Nematoda</taxon>
        <taxon>Chromadorea</taxon>
        <taxon>Rhabditida</taxon>
        <taxon>Tylenchina</taxon>
        <taxon>Panagrolaimomorpha</taxon>
        <taxon>Strongyloidoidea</taxon>
        <taxon>Strongyloididae</taxon>
        <taxon>Parastrongyloides</taxon>
    </lineage>
</organism>
<feature type="binding site" evidence="11">
    <location>
        <position position="178"/>
    </location>
    <ligand>
        <name>Zn(2+)</name>
        <dbReference type="ChEBI" id="CHEBI:29105"/>
    </ligand>
</feature>
<dbReference type="Pfam" id="PF00581">
    <property type="entry name" value="Rhodanese"/>
    <property type="match status" value="1"/>
</dbReference>
<evidence type="ECO:0000256" key="4">
    <source>
        <dbReference type="ARBA" id="ARBA00022694"/>
    </source>
</evidence>
<dbReference type="GO" id="GO:0006777">
    <property type="term" value="P:Mo-molybdopterin cofactor biosynthetic process"/>
    <property type="evidence" value="ECO:0007669"/>
    <property type="project" value="UniProtKB-UniRule"/>
</dbReference>
<dbReference type="GO" id="GO:0005524">
    <property type="term" value="F:ATP binding"/>
    <property type="evidence" value="ECO:0007669"/>
    <property type="project" value="UniProtKB-KW"/>
</dbReference>
<keyword evidence="13" id="KW-1185">Reference proteome</keyword>
<dbReference type="SUPFAM" id="SSF69572">
    <property type="entry name" value="Activating enzymes of the ubiquitin-like proteins"/>
    <property type="match status" value="1"/>
</dbReference>
<dbReference type="FunFam" id="3.40.50.720:FF:000033">
    <property type="entry name" value="Adenylyltransferase and sulfurtransferase MOCS3"/>
    <property type="match status" value="1"/>
</dbReference>
<dbReference type="InterPro" id="IPR001763">
    <property type="entry name" value="Rhodanese-like_dom"/>
</dbReference>
<accession>A0A0N4ZP91</accession>
<dbReference type="UniPathway" id="UPA00988"/>
<evidence type="ECO:0000259" key="12">
    <source>
        <dbReference type="PROSITE" id="PS50206"/>
    </source>
</evidence>
<dbReference type="PANTHER" id="PTHR10953:SF102">
    <property type="entry name" value="ADENYLYLTRANSFERASE AND SULFURTRANSFERASE MOCS3"/>
    <property type="match status" value="1"/>
</dbReference>
<comment type="cofactor">
    <cofactor evidence="11">
        <name>Zn(2+)</name>
        <dbReference type="ChEBI" id="CHEBI:29105"/>
    </cofactor>
    <text evidence="11">Binds 1 zinc ion per subunit.</text>
</comment>
<feature type="binding site" evidence="11">
    <location>
        <position position="89"/>
    </location>
    <ligand>
        <name>ATP</name>
        <dbReference type="ChEBI" id="CHEBI:30616"/>
    </ligand>
</feature>
<dbReference type="GO" id="GO:0042292">
    <property type="term" value="F:URM1 activating enzyme activity"/>
    <property type="evidence" value="ECO:0007669"/>
    <property type="project" value="TreeGrafter"/>
</dbReference>
<keyword evidence="10 11" id="KW-0511">Multifunctional enzyme</keyword>
<comment type="subcellular location">
    <subcellularLocation>
        <location evidence="1">Cytoplasm</location>
        <location evidence="1">Cytosol</location>
    </subcellularLocation>
</comment>
<dbReference type="InterPro" id="IPR036873">
    <property type="entry name" value="Rhodanese-like_dom_sf"/>
</dbReference>
<name>A0A0N4ZP91_PARTI</name>
<evidence type="ECO:0000256" key="2">
    <source>
        <dbReference type="ARBA" id="ARBA00022490"/>
    </source>
</evidence>
<dbReference type="NCBIfam" id="NF004281">
    <property type="entry name" value="PRK05690.1"/>
    <property type="match status" value="1"/>
</dbReference>
<dbReference type="WBParaSite" id="PTRK_0001035200.1">
    <property type="protein sequence ID" value="PTRK_0001035200.1"/>
    <property type="gene ID" value="PTRK_0001035200"/>
</dbReference>
<dbReference type="Gene3D" id="3.40.50.720">
    <property type="entry name" value="NAD(P)-binding Rossmann-like Domain"/>
    <property type="match status" value="1"/>
</dbReference>
<evidence type="ECO:0000256" key="1">
    <source>
        <dbReference type="ARBA" id="ARBA00004514"/>
    </source>
</evidence>
<feature type="binding site" evidence="11">
    <location>
        <position position="65"/>
    </location>
    <ligand>
        <name>ATP</name>
        <dbReference type="ChEBI" id="CHEBI:30616"/>
    </ligand>
</feature>
<evidence type="ECO:0000256" key="11">
    <source>
        <dbReference type="HAMAP-Rule" id="MF_03049"/>
    </source>
</evidence>
<dbReference type="GO" id="GO:0005829">
    <property type="term" value="C:cytosol"/>
    <property type="evidence" value="ECO:0007669"/>
    <property type="project" value="UniProtKB-SubCell"/>
</dbReference>
<comment type="function">
    <text evidence="11">Plays a central role in 2-thiolation of mcm(5)S(2)U at tRNA wobble positions of cytosolic tRNA(Lys), tRNA(Glu) and tRNA(Gln). Acts by mediating the C-terminal thiocarboxylation of the sulfur carrier URM1. Its N-terminus first activates URM1 as acyl-adenylate (-COAMP), then the persulfide sulfur on the catalytic cysteine is transferred to URM1 to form thiocarboxylation (-COSH) of its C-terminus. The reaction probably involves hydrogen sulfide that is generated from the persulfide intermediate and that acts as nucleophile towards URM1. Subsequently, a transient disulfide bond is formed. Does not use thiosulfate as sulfur donor; NFS1 probably acting as a sulfur donor for thiocarboxylation reactions.</text>
</comment>
<dbReference type="CDD" id="cd00757">
    <property type="entry name" value="ThiF_MoeB_HesA_family"/>
    <property type="match status" value="1"/>
</dbReference>
<dbReference type="HAMAP" id="MF_03049">
    <property type="entry name" value="MOCS3_Uba4"/>
    <property type="match status" value="1"/>
</dbReference>
<dbReference type="PANTHER" id="PTHR10953">
    <property type="entry name" value="UBIQUITIN-ACTIVATING ENZYME E1"/>
    <property type="match status" value="1"/>
</dbReference>
<keyword evidence="6 11" id="KW-0547">Nucleotide-binding</keyword>
<reference evidence="14" key="1">
    <citation type="submission" date="2017-02" db="UniProtKB">
        <authorList>
            <consortium name="WormBaseParasite"/>
        </authorList>
    </citation>
    <scope>IDENTIFICATION</scope>
</reference>
<feature type="active site" description="Cysteine persulfide intermediate; for sulfurtransferase activity" evidence="11">
    <location>
        <position position="350"/>
    </location>
</feature>
<feature type="binding site" evidence="11">
    <location>
        <begin position="133"/>
        <end position="134"/>
    </location>
    <ligand>
        <name>ATP</name>
        <dbReference type="ChEBI" id="CHEBI:30616"/>
    </ligand>
</feature>
<dbReference type="STRING" id="131310.A0A0N4ZP91"/>
<keyword evidence="5 11" id="KW-0479">Metal-binding</keyword>
<feature type="binding site" evidence="11">
    <location>
        <position position="175"/>
    </location>
    <ligand>
        <name>Zn(2+)</name>
        <dbReference type="ChEBI" id="CHEBI:29105"/>
    </ligand>
</feature>
<comment type="similarity">
    <text evidence="11">In the N-terminal section; belongs to the HesA/MoeB/ThiF family. UBA4 subfamily.</text>
</comment>
<evidence type="ECO:0000256" key="7">
    <source>
        <dbReference type="ARBA" id="ARBA00022833"/>
    </source>
</evidence>
<keyword evidence="7 11" id="KW-0862">Zinc</keyword>
<dbReference type="FunFam" id="3.40.250.10:FF:000014">
    <property type="entry name" value="Adenylyltransferase and sulfurtransferase MOCS3"/>
    <property type="match status" value="1"/>
</dbReference>
<dbReference type="Proteomes" id="UP000038045">
    <property type="component" value="Unplaced"/>
</dbReference>
<feature type="active site" description="Glycyl thioester intermediate; for adenylyltransferase activity" evidence="11">
    <location>
        <position position="192"/>
    </location>
</feature>
<dbReference type="PROSITE" id="PS50206">
    <property type="entry name" value="RHODANESE_3"/>
    <property type="match status" value="1"/>
</dbReference>
<keyword evidence="8 11" id="KW-0067">ATP-binding</keyword>
<sequence>MNFICPLSKDEVSRFSRQLILRGFGVEAQKKLHNGSVLIVGAGGLGCPVAMYVAASGIGKIGIVDHDEVSLDNIHRQVCHKEKNVGMNKCDSLKEFIKSLNSSVVVETFNTIINSNNVKEIMEKYDLVADCSDNVVTRYLLNDASIFYKKILVSGSALGWEGQLTTYNYNDETPCYRCILPVPPPSTAVVNCNEGGVLGPIVGMIGSMEALEIIKILGGLKPNFAGKMFVFDGMEGISRKIKLRGRKLDCPVCSNNPTITKPINYELFCGSTPTDKILKRELLKIEDRITVNELVESKSDYLLIDCRPAIEFAICHLEKALNIPLDEIEDLTTENFKKQTEGIKKIYIICHRGNDSQLAVNVLKKHLKDESIKDKIIKDVIGGLEAWNEKVDKHFPTY</sequence>
<feature type="binding site" evidence="11">
    <location>
        <position position="250"/>
    </location>
    <ligand>
        <name>Zn(2+)</name>
        <dbReference type="ChEBI" id="CHEBI:29105"/>
    </ligand>
</feature>
<dbReference type="InterPro" id="IPR045886">
    <property type="entry name" value="ThiF/MoeB/HesA"/>
</dbReference>
<dbReference type="InterPro" id="IPR028885">
    <property type="entry name" value="MOCS3/Uba4"/>
</dbReference>